<evidence type="ECO:0000256" key="16">
    <source>
        <dbReference type="ARBA" id="ARBA00023145"/>
    </source>
</evidence>
<keyword evidence="8" id="KW-0645">Protease</keyword>
<proteinExistence type="predicted"/>
<evidence type="ECO:0000256" key="6">
    <source>
        <dbReference type="ARBA" id="ARBA00022525"/>
    </source>
</evidence>
<evidence type="ECO:0000256" key="17">
    <source>
        <dbReference type="ARBA" id="ARBA00023180"/>
    </source>
</evidence>
<evidence type="ECO:0000313" key="24">
    <source>
        <dbReference type="Proteomes" id="UP001597216"/>
    </source>
</evidence>
<feature type="domain" description="Peptidase M28" evidence="22">
    <location>
        <begin position="251"/>
        <end position="440"/>
    </location>
</feature>
<evidence type="ECO:0000259" key="22">
    <source>
        <dbReference type="Pfam" id="PF04389"/>
    </source>
</evidence>
<evidence type="ECO:0000313" key="23">
    <source>
        <dbReference type="EMBL" id="MFD1192730.1"/>
    </source>
</evidence>
<keyword evidence="18" id="KW-0458">Lysosome</keyword>
<keyword evidence="6" id="KW-0964">Secreted</keyword>
<evidence type="ECO:0000256" key="19">
    <source>
        <dbReference type="ARBA" id="ARBA00025833"/>
    </source>
</evidence>
<evidence type="ECO:0000256" key="13">
    <source>
        <dbReference type="ARBA" id="ARBA00022833"/>
    </source>
</evidence>
<evidence type="ECO:0000256" key="8">
    <source>
        <dbReference type="ARBA" id="ARBA00022670"/>
    </source>
</evidence>
<evidence type="ECO:0000256" key="14">
    <source>
        <dbReference type="ARBA" id="ARBA00023034"/>
    </source>
</evidence>
<evidence type="ECO:0000256" key="12">
    <source>
        <dbReference type="ARBA" id="ARBA00022824"/>
    </source>
</evidence>
<comment type="subunit">
    <text evidence="19">Homodimer. The monomeric form is inactive while the homodimer is active.</text>
</comment>
<keyword evidence="17" id="KW-0325">Glycoprotein</keyword>
<accession>A0ABW3T7P8</accession>
<keyword evidence="16" id="KW-0865">Zymogen</keyword>
<protein>
    <recommendedName>
        <fullName evidence="5">Carboxypeptidase Q</fullName>
    </recommendedName>
    <alternativeName>
        <fullName evidence="20">Plasma glutamate carboxypeptidase</fullName>
    </alternativeName>
</protein>
<evidence type="ECO:0000256" key="21">
    <source>
        <dbReference type="SAM" id="SignalP"/>
    </source>
</evidence>
<keyword evidence="9" id="KW-0479">Metal-binding</keyword>
<name>A0ABW3T7P8_9CAUL</name>
<dbReference type="EMBL" id="JBHTLQ010000075">
    <property type="protein sequence ID" value="MFD1192730.1"/>
    <property type="molecule type" value="Genomic_DNA"/>
</dbReference>
<keyword evidence="12" id="KW-0256">Endoplasmic reticulum</keyword>
<comment type="caution">
    <text evidence="23">The sequence shown here is derived from an EMBL/GenBank/DDBJ whole genome shotgun (WGS) entry which is preliminary data.</text>
</comment>
<feature type="signal peptide" evidence="21">
    <location>
        <begin position="1"/>
        <end position="21"/>
    </location>
</feature>
<organism evidence="23 24">
    <name type="scientific">Phenylobacterium conjunctum</name>
    <dbReference type="NCBI Taxonomy" id="1298959"/>
    <lineage>
        <taxon>Bacteria</taxon>
        <taxon>Pseudomonadati</taxon>
        <taxon>Pseudomonadota</taxon>
        <taxon>Alphaproteobacteria</taxon>
        <taxon>Caulobacterales</taxon>
        <taxon>Caulobacteraceae</taxon>
        <taxon>Phenylobacterium</taxon>
    </lineage>
</organism>
<evidence type="ECO:0000256" key="2">
    <source>
        <dbReference type="ARBA" id="ARBA00004371"/>
    </source>
</evidence>
<dbReference type="Gene3D" id="3.50.30.30">
    <property type="match status" value="1"/>
</dbReference>
<evidence type="ECO:0000256" key="15">
    <source>
        <dbReference type="ARBA" id="ARBA00023049"/>
    </source>
</evidence>
<dbReference type="SUPFAM" id="SSF53187">
    <property type="entry name" value="Zn-dependent exopeptidases"/>
    <property type="match status" value="1"/>
</dbReference>
<gene>
    <name evidence="23" type="ORF">ACFQ27_19235</name>
</gene>
<evidence type="ECO:0000256" key="1">
    <source>
        <dbReference type="ARBA" id="ARBA00004240"/>
    </source>
</evidence>
<comment type="subcellular location">
    <subcellularLocation>
        <location evidence="1">Endoplasmic reticulum</location>
    </subcellularLocation>
    <subcellularLocation>
        <location evidence="3">Golgi apparatus</location>
    </subcellularLocation>
    <subcellularLocation>
        <location evidence="2">Lysosome</location>
    </subcellularLocation>
    <subcellularLocation>
        <location evidence="4">Secreted</location>
    </subcellularLocation>
</comment>
<evidence type="ECO:0000256" key="18">
    <source>
        <dbReference type="ARBA" id="ARBA00023228"/>
    </source>
</evidence>
<sequence length="463" mass="48355">MKKLLLCAAAAGLFAAAPAFAADLAADAQAVRDKALTDTTAWSVLESLTTEVGARPVGSVGMDRARDWGVAKLKALGFSNVHVETFKADSWLRGEESAEVVAPFPQKLAILGLGNSTPTPKEGLEAEIALFRSYGEFLAAPEGSLKGKIAVVTGRMVRTQDGSGYGAINAQRTFGPVEAAKRGAVAYLARSLSTDDTRLPHTGQAMPGGIPAAALSTVDAELLEHMVERGKPVRVKLNLQSTYRQDVEAYNVVGELPGKVKPDEVIVVGGHLDSWDPGTGAVDDASGIAIMTAAAKLAASAPGGPRRTLRVVMWGSEEQGGSGEAYGEAHKAETPKIVLAGESDMGAGRIFNVALPKNSLGHPAMKAFVGALPPLKVIVSREPGRHGGADVSGLVQNGAPTVDFTQDASRYFDLHHAADDTLDKVDPAELSQNVAVWAAFLHTVANSDIDFRALAAQAPQESK</sequence>
<evidence type="ECO:0000256" key="5">
    <source>
        <dbReference type="ARBA" id="ARBA00014116"/>
    </source>
</evidence>
<evidence type="ECO:0000256" key="4">
    <source>
        <dbReference type="ARBA" id="ARBA00004613"/>
    </source>
</evidence>
<keyword evidence="7" id="KW-0121">Carboxypeptidase</keyword>
<evidence type="ECO:0000256" key="9">
    <source>
        <dbReference type="ARBA" id="ARBA00022723"/>
    </source>
</evidence>
<evidence type="ECO:0000256" key="11">
    <source>
        <dbReference type="ARBA" id="ARBA00022801"/>
    </source>
</evidence>
<dbReference type="Pfam" id="PF04389">
    <property type="entry name" value="Peptidase_M28"/>
    <property type="match status" value="1"/>
</dbReference>
<keyword evidence="15" id="KW-0482">Metalloprotease</keyword>
<evidence type="ECO:0000256" key="20">
    <source>
        <dbReference type="ARBA" id="ARBA00033328"/>
    </source>
</evidence>
<dbReference type="InterPro" id="IPR007484">
    <property type="entry name" value="Peptidase_M28"/>
</dbReference>
<keyword evidence="11" id="KW-0378">Hydrolase</keyword>
<keyword evidence="10 21" id="KW-0732">Signal</keyword>
<keyword evidence="24" id="KW-1185">Reference proteome</keyword>
<keyword evidence="14" id="KW-0333">Golgi apparatus</keyword>
<keyword evidence="13" id="KW-0862">Zinc</keyword>
<feature type="chain" id="PRO_5047265968" description="Carboxypeptidase Q" evidence="21">
    <location>
        <begin position="22"/>
        <end position="463"/>
    </location>
</feature>
<dbReference type="RefSeq" id="WP_374344876.1">
    <property type="nucleotide sequence ID" value="NZ_JBHTLQ010000075.1"/>
</dbReference>
<dbReference type="InterPro" id="IPR039866">
    <property type="entry name" value="CPQ"/>
</dbReference>
<evidence type="ECO:0000256" key="7">
    <source>
        <dbReference type="ARBA" id="ARBA00022645"/>
    </source>
</evidence>
<dbReference type="Gene3D" id="3.40.630.10">
    <property type="entry name" value="Zn peptidases"/>
    <property type="match status" value="1"/>
</dbReference>
<dbReference type="Proteomes" id="UP001597216">
    <property type="component" value="Unassembled WGS sequence"/>
</dbReference>
<reference evidence="24" key="1">
    <citation type="journal article" date="2019" name="Int. J. Syst. Evol. Microbiol.">
        <title>The Global Catalogue of Microorganisms (GCM) 10K type strain sequencing project: providing services to taxonomists for standard genome sequencing and annotation.</title>
        <authorList>
            <consortium name="The Broad Institute Genomics Platform"/>
            <consortium name="The Broad Institute Genome Sequencing Center for Infectious Disease"/>
            <person name="Wu L."/>
            <person name="Ma J."/>
        </authorList>
    </citation>
    <scope>NUCLEOTIDE SEQUENCE [LARGE SCALE GENOMIC DNA]</scope>
    <source>
        <strain evidence="24">CCUG 55074</strain>
    </source>
</reference>
<dbReference type="PANTHER" id="PTHR12053:SF3">
    <property type="entry name" value="CARBOXYPEPTIDASE Q"/>
    <property type="match status" value="1"/>
</dbReference>
<dbReference type="PANTHER" id="PTHR12053">
    <property type="entry name" value="PROTEASE FAMILY M28 PLASMA GLUTAMATE CARBOXYPEPTIDASE-RELATED"/>
    <property type="match status" value="1"/>
</dbReference>
<evidence type="ECO:0000256" key="3">
    <source>
        <dbReference type="ARBA" id="ARBA00004555"/>
    </source>
</evidence>
<evidence type="ECO:0000256" key="10">
    <source>
        <dbReference type="ARBA" id="ARBA00022729"/>
    </source>
</evidence>